<dbReference type="GO" id="GO:0046872">
    <property type="term" value="F:metal ion binding"/>
    <property type="evidence" value="ECO:0007669"/>
    <property type="project" value="UniProtKB-KW"/>
</dbReference>
<keyword evidence="10" id="KW-1185">Reference proteome</keyword>
<dbReference type="Pfam" id="PF13359">
    <property type="entry name" value="DDE_Tnp_4"/>
    <property type="match status" value="1"/>
</dbReference>
<evidence type="ECO:0000256" key="4">
    <source>
        <dbReference type="ARBA" id="ARBA00022722"/>
    </source>
</evidence>
<evidence type="ECO:0000256" key="2">
    <source>
        <dbReference type="ARBA" id="ARBA00004123"/>
    </source>
</evidence>
<feature type="domain" description="DDE Tnp4" evidence="8">
    <location>
        <begin position="190"/>
        <end position="280"/>
    </location>
</feature>
<evidence type="ECO:0000256" key="1">
    <source>
        <dbReference type="ARBA" id="ARBA00001968"/>
    </source>
</evidence>
<dbReference type="PANTHER" id="PTHR22930">
    <property type="match status" value="1"/>
</dbReference>
<evidence type="ECO:0000313" key="10">
    <source>
        <dbReference type="Proteomes" id="UP000603453"/>
    </source>
</evidence>
<name>A0A8H7RAY3_9FUNG</name>
<gene>
    <name evidence="9" type="ORF">INT47_008439</name>
</gene>
<dbReference type="InterPro" id="IPR027806">
    <property type="entry name" value="HARBI1_dom"/>
</dbReference>
<accession>A0A8H7RAY3</accession>
<comment type="caution">
    <text evidence="9">The sequence shown here is derived from an EMBL/GenBank/DDBJ whole genome shotgun (WGS) entry which is preliminary data.</text>
</comment>
<dbReference type="Proteomes" id="UP000603453">
    <property type="component" value="Unassembled WGS sequence"/>
</dbReference>
<evidence type="ECO:0000256" key="5">
    <source>
        <dbReference type="ARBA" id="ARBA00022723"/>
    </source>
</evidence>
<evidence type="ECO:0000256" key="3">
    <source>
        <dbReference type="ARBA" id="ARBA00006958"/>
    </source>
</evidence>
<dbReference type="InterPro" id="IPR045249">
    <property type="entry name" value="HARBI1-like"/>
</dbReference>
<sequence length="750" mass="86385">MACKFVKIVMEKYHQILLTAINVVPRVLFTQFEEDVFQSSPIHLRLIKTKGYWSYTHDNLRDDDRTQSYKAHYRMKKATFNKLIEILDQYSAFNLKTHNSTPTYMQVAVVLWRFANCHFGYRMMEATLEFGQGSLFNFTERFLEAVNDHLGHLISWPTTEDEFRKVKHGFEFPDPDDLSIKRLLNVIGAVDGKLIVIHRPKETSDSYRDRKSNLSVNLTDVVTSDCKFSYVYAGESGRCHDAHVFSESDIAKEMLNPERYFFEDAYILGDSAYPLSCQIVCIEIFYQRFRNALFVYNPVDKKNVEDYLKTINTNFNNYMGSHSDFILKRVKRKIPPPNQLLPAVKLLFDHYGPLPCAKTGSPLFDQECKKITKKILKSIELGHVSDIENGPPGTSLVEGYHQVIIRKFSPIKAGPRLTDSVLADYRLYHNIEVGARNRKGISHRSHFSPWVTQCINMMRLYIGRNTVKNYIVHHIEKLPVDFTGQSVETFGITALSLPFLTTFDMKLQLENEANKHLSNEMVEKRLLQLSFLHIINFQNQGCSSQNFIYRCLANKQSTLFAVVPVHTKEEILLYDKLVSTHKEYLYVNINRSIPDFNSFAKIWSSFADGVKIFYKTPEHLKLYFNKRLEASVFYITTLLNENIRNNVKDALIQSNRITNPVASMKAPAPIDHYSGHQRRLLPNDHSSLTTQRHEWQLIPSPAPISILPPIVSALTINNTTSALLLPRDRPPTDVNPTDFLAVVDQSPSYA</sequence>
<evidence type="ECO:0000256" key="7">
    <source>
        <dbReference type="ARBA" id="ARBA00023242"/>
    </source>
</evidence>
<evidence type="ECO:0000256" key="6">
    <source>
        <dbReference type="ARBA" id="ARBA00022801"/>
    </source>
</evidence>
<dbReference type="OrthoDB" id="3267843at2759"/>
<dbReference type="EMBL" id="JAEPRD010000027">
    <property type="protein sequence ID" value="KAG2206970.1"/>
    <property type="molecule type" value="Genomic_DNA"/>
</dbReference>
<proteinExistence type="inferred from homology"/>
<keyword evidence="6" id="KW-0378">Hydrolase</keyword>
<keyword evidence="7" id="KW-0539">Nucleus</keyword>
<comment type="similarity">
    <text evidence="3">Belongs to the HARBI1 family.</text>
</comment>
<evidence type="ECO:0000259" key="8">
    <source>
        <dbReference type="Pfam" id="PF13359"/>
    </source>
</evidence>
<reference evidence="9" key="1">
    <citation type="submission" date="2020-12" db="EMBL/GenBank/DDBJ databases">
        <title>Metabolic potential, ecology and presence of endohyphal bacteria is reflected in genomic diversity of Mucoromycotina.</title>
        <authorList>
            <person name="Muszewska A."/>
            <person name="Okrasinska A."/>
            <person name="Steczkiewicz K."/>
            <person name="Drgas O."/>
            <person name="Orlowska M."/>
            <person name="Perlinska-Lenart U."/>
            <person name="Aleksandrzak-Piekarczyk T."/>
            <person name="Szatraj K."/>
            <person name="Zielenkiewicz U."/>
            <person name="Pilsyk S."/>
            <person name="Malc E."/>
            <person name="Mieczkowski P."/>
            <person name="Kruszewska J.S."/>
            <person name="Biernat P."/>
            <person name="Pawlowska J."/>
        </authorList>
    </citation>
    <scope>NUCLEOTIDE SEQUENCE</scope>
    <source>
        <strain evidence="9">WA0000017839</strain>
    </source>
</reference>
<dbReference type="PANTHER" id="PTHR22930:SF85">
    <property type="entry name" value="GH03217P-RELATED"/>
    <property type="match status" value="1"/>
</dbReference>
<dbReference type="GO" id="GO:0004518">
    <property type="term" value="F:nuclease activity"/>
    <property type="evidence" value="ECO:0007669"/>
    <property type="project" value="UniProtKB-KW"/>
</dbReference>
<dbReference type="GO" id="GO:0005634">
    <property type="term" value="C:nucleus"/>
    <property type="evidence" value="ECO:0007669"/>
    <property type="project" value="UniProtKB-SubCell"/>
</dbReference>
<comment type="subcellular location">
    <subcellularLocation>
        <location evidence="2">Nucleus</location>
    </subcellularLocation>
</comment>
<keyword evidence="4" id="KW-0540">Nuclease</keyword>
<keyword evidence="5" id="KW-0479">Metal-binding</keyword>
<evidence type="ECO:0000313" key="9">
    <source>
        <dbReference type="EMBL" id="KAG2206970.1"/>
    </source>
</evidence>
<dbReference type="AlphaFoldDB" id="A0A8H7RAY3"/>
<dbReference type="GO" id="GO:0016787">
    <property type="term" value="F:hydrolase activity"/>
    <property type="evidence" value="ECO:0007669"/>
    <property type="project" value="UniProtKB-KW"/>
</dbReference>
<comment type="cofactor">
    <cofactor evidence="1">
        <name>a divalent metal cation</name>
        <dbReference type="ChEBI" id="CHEBI:60240"/>
    </cofactor>
</comment>
<organism evidence="9 10">
    <name type="scientific">Mucor saturninus</name>
    <dbReference type="NCBI Taxonomy" id="64648"/>
    <lineage>
        <taxon>Eukaryota</taxon>
        <taxon>Fungi</taxon>
        <taxon>Fungi incertae sedis</taxon>
        <taxon>Mucoromycota</taxon>
        <taxon>Mucoromycotina</taxon>
        <taxon>Mucoromycetes</taxon>
        <taxon>Mucorales</taxon>
        <taxon>Mucorineae</taxon>
        <taxon>Mucoraceae</taxon>
        <taxon>Mucor</taxon>
    </lineage>
</organism>
<protein>
    <recommendedName>
        <fullName evidence="8">DDE Tnp4 domain-containing protein</fullName>
    </recommendedName>
</protein>